<dbReference type="RefSeq" id="WP_166584123.1">
    <property type="nucleotide sequence ID" value="NZ_WWEO01000034.1"/>
</dbReference>
<proteinExistence type="predicted"/>
<evidence type="ECO:0000313" key="2">
    <source>
        <dbReference type="Proteomes" id="UP000638732"/>
    </source>
</evidence>
<dbReference type="EMBL" id="WWEO01000034">
    <property type="protein sequence ID" value="NCD68097.1"/>
    <property type="molecule type" value="Genomic_DNA"/>
</dbReference>
<name>A0A965ZDG3_9SPHI</name>
<comment type="caution">
    <text evidence="1">The sequence shown here is derived from an EMBL/GenBank/DDBJ whole genome shotgun (WGS) entry which is preliminary data.</text>
</comment>
<evidence type="ECO:0000313" key="1">
    <source>
        <dbReference type="EMBL" id="NCD68097.1"/>
    </source>
</evidence>
<keyword evidence="2" id="KW-1185">Reference proteome</keyword>
<reference evidence="1" key="1">
    <citation type="submission" date="2020-01" db="EMBL/GenBank/DDBJ databases">
        <authorList>
            <person name="Seo Y.L."/>
        </authorList>
    </citation>
    <scope>NUCLEOTIDE SEQUENCE</scope>
    <source>
        <strain evidence="1">R11</strain>
    </source>
</reference>
<dbReference type="AlphaFoldDB" id="A0A965ZDG3"/>
<accession>A0A965ZDG3</accession>
<organism evidence="1 2">
    <name type="scientific">Mucilaginibacter agri</name>
    <dbReference type="NCBI Taxonomy" id="2695265"/>
    <lineage>
        <taxon>Bacteria</taxon>
        <taxon>Pseudomonadati</taxon>
        <taxon>Bacteroidota</taxon>
        <taxon>Sphingobacteriia</taxon>
        <taxon>Sphingobacteriales</taxon>
        <taxon>Sphingobacteriaceae</taxon>
        <taxon>Mucilaginibacter</taxon>
    </lineage>
</organism>
<reference evidence="1" key="2">
    <citation type="submission" date="2020-10" db="EMBL/GenBank/DDBJ databases">
        <title>Mucilaginibacter sp. nov., isolated from soil.</title>
        <authorList>
            <person name="Jeon C.O."/>
        </authorList>
    </citation>
    <scope>NUCLEOTIDE SEQUENCE</scope>
    <source>
        <strain evidence="1">R11</strain>
    </source>
</reference>
<dbReference type="Proteomes" id="UP000638732">
    <property type="component" value="Unassembled WGS sequence"/>
</dbReference>
<sequence length="169" mass="19432">MSNTSWRRFDFRRASLNVTIMGLQQTIDVLHAQTEEIHWYDGDWFLEESEPIYGLAFIAFQNYINGSIKDFDGDTTKKTGYYKKGKPLTGFSKTDIELIIALANYAKHKDEGHPHKGTAEVLNELGLNFTDVIYLDQSAMFQGLELLDSKWELSAILESVIAWRESLWT</sequence>
<protein>
    <submittedName>
        <fullName evidence="1">Uncharacterized protein</fullName>
    </submittedName>
</protein>
<gene>
    <name evidence="1" type="ORF">GSY63_01865</name>
</gene>